<dbReference type="PANTHER" id="PTHR14226">
    <property type="entry name" value="NEUROPATHY TARGET ESTERASE/SWISS CHEESE D.MELANOGASTER"/>
    <property type="match status" value="1"/>
</dbReference>
<evidence type="ECO:0000313" key="8">
    <source>
        <dbReference type="Proteomes" id="UP001500021"/>
    </source>
</evidence>
<dbReference type="EMBL" id="BAAAFA010000010">
    <property type="protein sequence ID" value="GAA0821777.1"/>
    <property type="molecule type" value="Genomic_DNA"/>
</dbReference>
<evidence type="ECO:0000259" key="6">
    <source>
        <dbReference type="PROSITE" id="PS51635"/>
    </source>
</evidence>
<accession>A0ABP3WLA1</accession>
<dbReference type="Gene3D" id="3.10.20.310">
    <property type="entry name" value="membrane protein fhac"/>
    <property type="match status" value="1"/>
</dbReference>
<dbReference type="RefSeq" id="WP_343818415.1">
    <property type="nucleotide sequence ID" value="NZ_BAAAFA010000010.1"/>
</dbReference>
<evidence type="ECO:0000313" key="7">
    <source>
        <dbReference type="EMBL" id="GAA0821777.1"/>
    </source>
</evidence>
<feature type="short sequence motif" description="DGA/G" evidence="4">
    <location>
        <begin position="218"/>
        <end position="220"/>
    </location>
</feature>
<dbReference type="InterPro" id="IPR016035">
    <property type="entry name" value="Acyl_Trfase/lysoPLipase"/>
</dbReference>
<dbReference type="InterPro" id="IPR050301">
    <property type="entry name" value="NTE"/>
</dbReference>
<keyword evidence="1 4" id="KW-0378">Hydrolase</keyword>
<sequence length="749" mass="82497">MRFFGLVFLLTYCPSLFGYADPLEVTDTVNDQKRPKIGLVLSGGGAKGAAHVGVIKVLEANRIPVDYVVGTSIGAYVGGLYALGHSAQEVEQIMMNLPWDDSYSDMIPREFLSIEDKRLKDKYNIPFRLGYSDGQFKLPKGLLLGQTVQQLMQQSTDLIPTLSSFDYLAIPYRAIASDLATAQMVVLDSGSLGKAMKASAAVPGIVSAVEINGKLLVDGGITNNLPVDVIKEMGADIVIAVDIGSSLIQADEITGTLDVINQLSTILTNNTTLAQKQHLTAQDILLRPAIDDLSTTDFSVMSQALILGEAVALESIDKLKQYSVSELAYQQYQQQKQTIAVLETQAIDEPIIDIQLNNNSKVSDNIIKRHFDVALGDVITKEQLKQAIERVYGLDAFEQVNAEFVDTAEGRIIVLTTEKKSWGPNFINIGLSLKSDFSSHSIFALDLAYVMKDLTPNGGQWLNEVKFGWENELATEFYQPLSQQQRYFLRGRAQYSREKWEATDTRTELTNKYYRGNLSLGLNYADYGVIESGFTKIDGYLKKSDPRDDHEYEYNSTGGYINLNYDTLNSINFPTHGFKLSFEALHFYDEYDPLLTDETETESEATQLTLDIRGAFGFKNHTFVGIGSFATVVTDGDFTVHVSELGGFLNLSGYQQDALIGAHKVFAALVYQYDLGRTVPGSSELPIYVGTSLEAGNMWHVSQSVKFNDLITSGSLYLGTDTSFGPAVLGVGFTSDGEYSAFVSIGKNW</sequence>
<dbReference type="Pfam" id="PF01734">
    <property type="entry name" value="Patatin"/>
    <property type="match status" value="1"/>
</dbReference>
<evidence type="ECO:0000256" key="1">
    <source>
        <dbReference type="ARBA" id="ARBA00022801"/>
    </source>
</evidence>
<dbReference type="InterPro" id="IPR002641">
    <property type="entry name" value="PNPLA_dom"/>
</dbReference>
<dbReference type="Gene3D" id="2.40.160.50">
    <property type="entry name" value="membrane protein fhac: a member of the omp85/tpsb transporter family"/>
    <property type="match status" value="1"/>
</dbReference>
<feature type="signal peptide" evidence="5">
    <location>
        <begin position="1"/>
        <end position="20"/>
    </location>
</feature>
<keyword evidence="5" id="KW-0732">Signal</keyword>
<evidence type="ECO:0000256" key="5">
    <source>
        <dbReference type="SAM" id="SignalP"/>
    </source>
</evidence>
<feature type="active site" description="Nucleophile" evidence="4">
    <location>
        <position position="72"/>
    </location>
</feature>
<dbReference type="Gene3D" id="3.40.1090.10">
    <property type="entry name" value="Cytosolic phospholipase A2 catalytic domain"/>
    <property type="match status" value="2"/>
</dbReference>
<evidence type="ECO:0000256" key="3">
    <source>
        <dbReference type="ARBA" id="ARBA00023098"/>
    </source>
</evidence>
<feature type="domain" description="PNPLA" evidence="6">
    <location>
        <begin position="39"/>
        <end position="231"/>
    </location>
</feature>
<evidence type="ECO:0000256" key="2">
    <source>
        <dbReference type="ARBA" id="ARBA00022963"/>
    </source>
</evidence>
<keyword evidence="2 4" id="KW-0442">Lipid degradation</keyword>
<dbReference type="Proteomes" id="UP001500021">
    <property type="component" value="Unassembled WGS sequence"/>
</dbReference>
<name>A0ABP3WLA1_9GAMM</name>
<dbReference type="PANTHER" id="PTHR14226:SF29">
    <property type="entry name" value="NEUROPATHY TARGET ESTERASE SWS"/>
    <property type="match status" value="1"/>
</dbReference>
<reference evidence="8" key="1">
    <citation type="journal article" date="2019" name="Int. J. Syst. Evol. Microbiol.">
        <title>The Global Catalogue of Microorganisms (GCM) 10K type strain sequencing project: providing services to taxonomists for standard genome sequencing and annotation.</title>
        <authorList>
            <consortium name="The Broad Institute Genomics Platform"/>
            <consortium name="The Broad Institute Genome Sequencing Center for Infectious Disease"/>
            <person name="Wu L."/>
            <person name="Ma J."/>
        </authorList>
    </citation>
    <scope>NUCLEOTIDE SEQUENCE [LARGE SCALE GENOMIC DNA]</scope>
    <source>
        <strain evidence="8">JCM 15608</strain>
    </source>
</reference>
<keyword evidence="3 4" id="KW-0443">Lipid metabolism</keyword>
<comment type="caution">
    <text evidence="7">The sequence shown here is derived from an EMBL/GenBank/DDBJ whole genome shotgun (WGS) entry which is preliminary data.</text>
</comment>
<evidence type="ECO:0000256" key="4">
    <source>
        <dbReference type="PROSITE-ProRule" id="PRU01161"/>
    </source>
</evidence>
<protein>
    <submittedName>
        <fullName evidence="7">Patatin-like phospholipase family protein</fullName>
    </submittedName>
</protein>
<proteinExistence type="predicted"/>
<feature type="active site" description="Proton acceptor" evidence="4">
    <location>
        <position position="218"/>
    </location>
</feature>
<keyword evidence="8" id="KW-1185">Reference proteome</keyword>
<dbReference type="SUPFAM" id="SSF52151">
    <property type="entry name" value="FabD/lysophospholipase-like"/>
    <property type="match status" value="1"/>
</dbReference>
<gene>
    <name evidence="7" type="ORF">GCM10009111_29250</name>
</gene>
<feature type="short sequence motif" description="GXGXXG" evidence="4">
    <location>
        <begin position="43"/>
        <end position="48"/>
    </location>
</feature>
<organism evidence="7 8">
    <name type="scientific">Colwellia asteriadis</name>
    <dbReference type="NCBI Taxonomy" id="517723"/>
    <lineage>
        <taxon>Bacteria</taxon>
        <taxon>Pseudomonadati</taxon>
        <taxon>Pseudomonadota</taxon>
        <taxon>Gammaproteobacteria</taxon>
        <taxon>Alteromonadales</taxon>
        <taxon>Colwelliaceae</taxon>
        <taxon>Colwellia</taxon>
    </lineage>
</organism>
<feature type="short sequence motif" description="GXSXG" evidence="4">
    <location>
        <begin position="70"/>
        <end position="74"/>
    </location>
</feature>
<dbReference type="Pfam" id="PF07244">
    <property type="entry name" value="POTRA"/>
    <property type="match status" value="1"/>
</dbReference>
<dbReference type="PROSITE" id="PS51635">
    <property type="entry name" value="PNPLA"/>
    <property type="match status" value="1"/>
</dbReference>
<dbReference type="InterPro" id="IPR010827">
    <property type="entry name" value="BamA/TamA_POTRA"/>
</dbReference>
<feature type="chain" id="PRO_5045078304" evidence="5">
    <location>
        <begin position="21"/>
        <end position="749"/>
    </location>
</feature>
<dbReference type="CDD" id="cd07205">
    <property type="entry name" value="Pat_PNPLA6_PNPLA7_NTE1_like"/>
    <property type="match status" value="1"/>
</dbReference>